<accession>A0A1C4BS72</accession>
<dbReference type="EMBL" id="FMAY01000005">
    <property type="protein sequence ID" value="SCC09700.1"/>
    <property type="molecule type" value="Genomic_DNA"/>
</dbReference>
<name>A0A1C4BS72_9ENTR</name>
<reference evidence="3" key="1">
    <citation type="submission" date="2016-08" db="EMBL/GenBank/DDBJ databases">
        <authorList>
            <person name="Varghese N."/>
            <person name="Submissions Spin"/>
        </authorList>
    </citation>
    <scope>NUCLEOTIDE SEQUENCE [LARGE SCALE GENOMIC DNA]</scope>
    <source>
        <strain evidence="3">REICA_082</strain>
    </source>
</reference>
<evidence type="ECO:0000256" key="1">
    <source>
        <dbReference type="SAM" id="Phobius"/>
    </source>
</evidence>
<keyword evidence="1" id="KW-1133">Transmembrane helix</keyword>
<dbReference type="AlphaFoldDB" id="A0A1C4BS72"/>
<dbReference type="Proteomes" id="UP000198975">
    <property type="component" value="Unassembled WGS sequence"/>
</dbReference>
<keyword evidence="1" id="KW-0812">Transmembrane</keyword>
<feature type="transmembrane region" description="Helical" evidence="1">
    <location>
        <begin position="42"/>
        <end position="64"/>
    </location>
</feature>
<feature type="transmembrane region" description="Helical" evidence="1">
    <location>
        <begin position="143"/>
        <end position="167"/>
    </location>
</feature>
<evidence type="ECO:0000313" key="2">
    <source>
        <dbReference type="EMBL" id="SCC09700.1"/>
    </source>
</evidence>
<protein>
    <submittedName>
        <fullName evidence="2">Uncharacterized protein</fullName>
    </submittedName>
</protein>
<keyword evidence="1" id="KW-0472">Membrane</keyword>
<feature type="transmembrane region" description="Helical" evidence="1">
    <location>
        <begin position="117"/>
        <end position="137"/>
    </location>
</feature>
<evidence type="ECO:0000313" key="3">
    <source>
        <dbReference type="Proteomes" id="UP000198975"/>
    </source>
</evidence>
<gene>
    <name evidence="2" type="ORF">GA0061071_105292</name>
</gene>
<proteinExistence type="predicted"/>
<keyword evidence="3" id="KW-1185">Reference proteome</keyword>
<sequence>MMKHIKRSLVLSMIVDKKKQAHNEDKLDSLRDRLLDRAGGPVGLQTMALPLSGCTLLTLFSYMMWQVPLWMALFRWFGWPEFKLFAGILPAAIVYILLLYAAALFTAKGYLRAFRFFLIFISLTALGTLINFIAAIFPGLTGMAIHTTHLVTAVLAVIFSGCAFICLNSMMFYRTTAYCLHNHLWRGQLKRVQQKERQSVTRKQG</sequence>
<feature type="transmembrane region" description="Helical" evidence="1">
    <location>
        <begin position="84"/>
        <end position="105"/>
    </location>
</feature>
<organism evidence="2 3">
    <name type="scientific">Kosakonia oryzendophytica</name>
    <dbReference type="NCBI Taxonomy" id="1005665"/>
    <lineage>
        <taxon>Bacteria</taxon>
        <taxon>Pseudomonadati</taxon>
        <taxon>Pseudomonadota</taxon>
        <taxon>Gammaproteobacteria</taxon>
        <taxon>Enterobacterales</taxon>
        <taxon>Enterobacteriaceae</taxon>
        <taxon>Kosakonia</taxon>
    </lineage>
</organism>